<feature type="region of interest" description="Disordered" evidence="1">
    <location>
        <begin position="27"/>
        <end position="60"/>
    </location>
</feature>
<evidence type="ECO:0000256" key="1">
    <source>
        <dbReference type="SAM" id="MobiDB-lite"/>
    </source>
</evidence>
<dbReference type="RefSeq" id="WP_315728647.1">
    <property type="nucleotide sequence ID" value="NZ_JAVUPU010000015.1"/>
</dbReference>
<evidence type="ECO:0008006" key="4">
    <source>
        <dbReference type="Google" id="ProtNLM"/>
    </source>
</evidence>
<feature type="compositionally biased region" description="Pro residues" evidence="1">
    <location>
        <begin position="30"/>
        <end position="54"/>
    </location>
</feature>
<name>A0ABU3QC93_9SPHN</name>
<protein>
    <recommendedName>
        <fullName evidence="4">Lipoprotein</fullName>
    </recommendedName>
</protein>
<reference evidence="2 3" key="1">
    <citation type="submission" date="2023-05" db="EMBL/GenBank/DDBJ databases">
        <authorList>
            <person name="Guo Y."/>
        </authorList>
    </citation>
    <scope>NUCLEOTIDE SEQUENCE [LARGE SCALE GENOMIC DNA]</scope>
    <source>
        <strain evidence="2 3">GR2756</strain>
    </source>
</reference>
<evidence type="ECO:0000313" key="3">
    <source>
        <dbReference type="Proteomes" id="UP001259572"/>
    </source>
</evidence>
<dbReference type="EMBL" id="JAVUPU010000015">
    <property type="protein sequence ID" value="MDT9600998.1"/>
    <property type="molecule type" value="Genomic_DNA"/>
</dbReference>
<dbReference type="PROSITE" id="PS51257">
    <property type="entry name" value="PROKAR_LIPOPROTEIN"/>
    <property type="match status" value="1"/>
</dbReference>
<organism evidence="2 3">
    <name type="scientific">Sphingosinicella rhizophila</name>
    <dbReference type="NCBI Taxonomy" id="3050082"/>
    <lineage>
        <taxon>Bacteria</taxon>
        <taxon>Pseudomonadati</taxon>
        <taxon>Pseudomonadota</taxon>
        <taxon>Alphaproteobacteria</taxon>
        <taxon>Sphingomonadales</taxon>
        <taxon>Sphingosinicellaceae</taxon>
        <taxon>Sphingosinicella</taxon>
    </lineage>
</organism>
<comment type="caution">
    <text evidence="2">The sequence shown here is derived from an EMBL/GenBank/DDBJ whole genome shotgun (WGS) entry which is preliminary data.</text>
</comment>
<sequence>MGMMGKWGRPAASASMLLAAACVPRVETPPARPAPVQPQPAPSPAPTPPPPPAAVPDWSDIPLTPGTWSYRSDAAGSEARFGMAGSEVRLSLRCDRAQRRVILSREGSATGGWLEIRTSFGARNVPATVRADPLPHSRATFAASDSFLDSIVFSRGRFTVDAPELPILVVPTWPETARVVEDCRG</sequence>
<evidence type="ECO:0000313" key="2">
    <source>
        <dbReference type="EMBL" id="MDT9600998.1"/>
    </source>
</evidence>
<accession>A0ABU3QC93</accession>
<keyword evidence="3" id="KW-1185">Reference proteome</keyword>
<proteinExistence type="predicted"/>
<dbReference type="Proteomes" id="UP001259572">
    <property type="component" value="Unassembled WGS sequence"/>
</dbReference>
<gene>
    <name evidence="2" type="ORF">RQX22_18750</name>
</gene>